<comment type="subcellular location">
    <subcellularLocation>
        <location evidence="1">Nucleus</location>
    </subcellularLocation>
</comment>
<dbReference type="PANTHER" id="PTHR24399">
    <property type="entry name" value="ZINC FINGER AND BTB DOMAIN-CONTAINING"/>
    <property type="match status" value="1"/>
</dbReference>
<dbReference type="GO" id="GO:0008270">
    <property type="term" value="F:zinc ion binding"/>
    <property type="evidence" value="ECO:0007669"/>
    <property type="project" value="UniProtKB-KW"/>
</dbReference>
<name>A0A8K9VDI8_ONCMY</name>
<dbReference type="GO" id="GO:0001227">
    <property type="term" value="F:DNA-binding transcription repressor activity, RNA polymerase II-specific"/>
    <property type="evidence" value="ECO:0007669"/>
    <property type="project" value="TreeGrafter"/>
</dbReference>
<evidence type="ECO:0000313" key="14">
    <source>
        <dbReference type="Ensembl" id="ENSOMYP00000123015.1"/>
    </source>
</evidence>
<keyword evidence="10" id="KW-0539">Nucleus</keyword>
<feature type="domain" description="C2H2-type" evidence="13">
    <location>
        <begin position="196"/>
        <end position="223"/>
    </location>
</feature>
<dbReference type="FunFam" id="3.30.160.60:FF:001437">
    <property type="entry name" value="Zinc finger protein 594"/>
    <property type="match status" value="1"/>
</dbReference>
<keyword evidence="7" id="KW-0805">Transcription regulation</keyword>
<dbReference type="InterPro" id="IPR036236">
    <property type="entry name" value="Znf_C2H2_sf"/>
</dbReference>
<keyword evidence="3" id="KW-0479">Metal-binding</keyword>
<dbReference type="GO" id="GO:0005654">
    <property type="term" value="C:nucleoplasm"/>
    <property type="evidence" value="ECO:0007669"/>
    <property type="project" value="TreeGrafter"/>
</dbReference>
<dbReference type="FunFam" id="3.30.160.60:FF:000005">
    <property type="entry name" value="Zinc finger protein 14 homolog"/>
    <property type="match status" value="1"/>
</dbReference>
<dbReference type="Ensembl" id="ENSOMYT00000120838.1">
    <property type="protein sequence ID" value="ENSOMYP00000123015.1"/>
    <property type="gene ID" value="ENSOMYG00000059880.1"/>
</dbReference>
<dbReference type="Pfam" id="PF00096">
    <property type="entry name" value="zf-C2H2"/>
    <property type="match status" value="7"/>
</dbReference>
<evidence type="ECO:0000256" key="10">
    <source>
        <dbReference type="ARBA" id="ARBA00023242"/>
    </source>
</evidence>
<evidence type="ECO:0000256" key="9">
    <source>
        <dbReference type="ARBA" id="ARBA00023163"/>
    </source>
</evidence>
<evidence type="ECO:0000256" key="1">
    <source>
        <dbReference type="ARBA" id="ARBA00004123"/>
    </source>
</evidence>
<evidence type="ECO:0000256" key="11">
    <source>
        <dbReference type="PROSITE-ProRule" id="PRU00042"/>
    </source>
</evidence>
<evidence type="ECO:0000256" key="7">
    <source>
        <dbReference type="ARBA" id="ARBA00023015"/>
    </source>
</evidence>
<dbReference type="GO" id="GO:0002682">
    <property type="term" value="P:regulation of immune system process"/>
    <property type="evidence" value="ECO:0007669"/>
    <property type="project" value="TreeGrafter"/>
</dbReference>
<accession>A0A8K9VDI8</accession>
<feature type="domain" description="C2H2-type" evidence="13">
    <location>
        <begin position="416"/>
        <end position="443"/>
    </location>
</feature>
<evidence type="ECO:0000256" key="12">
    <source>
        <dbReference type="SAM" id="MobiDB-lite"/>
    </source>
</evidence>
<feature type="domain" description="C2H2-type" evidence="13">
    <location>
        <begin position="283"/>
        <end position="310"/>
    </location>
</feature>
<dbReference type="InterPro" id="IPR013087">
    <property type="entry name" value="Znf_C2H2_type"/>
</dbReference>
<dbReference type="FunFam" id="3.30.160.60:FF:000446">
    <property type="entry name" value="Zinc finger protein"/>
    <property type="match status" value="1"/>
</dbReference>
<dbReference type="Gene3D" id="3.30.160.60">
    <property type="entry name" value="Classic Zinc Finger"/>
    <property type="match status" value="10"/>
</dbReference>
<dbReference type="GeneTree" id="ENSGT00940000162287"/>
<reference evidence="14" key="3">
    <citation type="submission" date="2025-09" db="UniProtKB">
        <authorList>
            <consortium name="Ensembl"/>
        </authorList>
    </citation>
    <scope>IDENTIFICATION</scope>
</reference>
<dbReference type="FunFam" id="3.30.160.60:FF:002343">
    <property type="entry name" value="Zinc finger protein 33A"/>
    <property type="match status" value="1"/>
</dbReference>
<organism evidence="14 15">
    <name type="scientific">Oncorhynchus mykiss</name>
    <name type="common">Rainbow trout</name>
    <name type="synonym">Salmo gairdneri</name>
    <dbReference type="NCBI Taxonomy" id="8022"/>
    <lineage>
        <taxon>Eukaryota</taxon>
        <taxon>Metazoa</taxon>
        <taxon>Chordata</taxon>
        <taxon>Craniata</taxon>
        <taxon>Vertebrata</taxon>
        <taxon>Euteleostomi</taxon>
        <taxon>Actinopterygii</taxon>
        <taxon>Neopterygii</taxon>
        <taxon>Teleostei</taxon>
        <taxon>Protacanthopterygii</taxon>
        <taxon>Salmoniformes</taxon>
        <taxon>Salmonidae</taxon>
        <taxon>Salmoninae</taxon>
        <taxon>Oncorhynchus</taxon>
    </lineage>
</organism>
<dbReference type="GO" id="GO:0000978">
    <property type="term" value="F:RNA polymerase II cis-regulatory region sequence-specific DNA binding"/>
    <property type="evidence" value="ECO:0007669"/>
    <property type="project" value="TreeGrafter"/>
</dbReference>
<evidence type="ECO:0000256" key="5">
    <source>
        <dbReference type="ARBA" id="ARBA00022771"/>
    </source>
</evidence>
<evidence type="ECO:0000256" key="3">
    <source>
        <dbReference type="ARBA" id="ARBA00022723"/>
    </source>
</evidence>
<dbReference type="GO" id="GO:0001817">
    <property type="term" value="P:regulation of cytokine production"/>
    <property type="evidence" value="ECO:0007669"/>
    <property type="project" value="TreeGrafter"/>
</dbReference>
<feature type="domain" description="C2H2-type" evidence="13">
    <location>
        <begin position="104"/>
        <end position="131"/>
    </location>
</feature>
<dbReference type="AlphaFoldDB" id="A0A8K9VDI8"/>
<dbReference type="FunFam" id="3.30.160.60:FF:000145">
    <property type="entry name" value="Zinc finger protein 574"/>
    <property type="match status" value="1"/>
</dbReference>
<keyword evidence="15" id="KW-1185">Reference proteome</keyword>
<keyword evidence="5 11" id="KW-0863">Zinc-finger</keyword>
<dbReference type="SMART" id="SM00355">
    <property type="entry name" value="ZnF_C2H2"/>
    <property type="match status" value="10"/>
</dbReference>
<dbReference type="PROSITE" id="PS50157">
    <property type="entry name" value="ZINC_FINGER_C2H2_2"/>
    <property type="match status" value="10"/>
</dbReference>
<comment type="similarity">
    <text evidence="2">Belongs to the krueppel C2H2-type zinc-finger protein family.</text>
</comment>
<feature type="domain" description="C2H2-type" evidence="13">
    <location>
        <begin position="255"/>
        <end position="282"/>
    </location>
</feature>
<dbReference type="PANTHER" id="PTHR24399:SF23">
    <property type="entry name" value="C2H2-TYPE DOMAIN-CONTAINING PROTEIN"/>
    <property type="match status" value="1"/>
</dbReference>
<dbReference type="FunFam" id="3.30.160.60:FF:001156">
    <property type="entry name" value="Zinc finger protein 407"/>
    <property type="match status" value="1"/>
</dbReference>
<dbReference type="FunFam" id="3.30.160.60:FF:001370">
    <property type="entry name" value="Zinc finger protein"/>
    <property type="match status" value="1"/>
</dbReference>
<reference evidence="14" key="1">
    <citation type="submission" date="2020-07" db="EMBL/GenBank/DDBJ databases">
        <title>A long reads based de novo assembly of the rainbow trout Arlee double haploid line genome.</title>
        <authorList>
            <person name="Gao G."/>
            <person name="Palti Y."/>
        </authorList>
    </citation>
    <scope>NUCLEOTIDE SEQUENCE [LARGE SCALE GENOMIC DNA]</scope>
</reference>
<sequence length="506" mass="56992">MHILFSVQETISEEFTMDEDSADPSIPPLSCSTEPNPPESLVPDSNHRDIDNCSEIPRFNIVVKEEEDWDNTVERGASSNTSSSDGAPTEPEQHQENPRPKKFWRCPECGIEIAHPSNFNRHLRTHTNLAKESSVCPICGKDFVHPSKLKRHFRTHTGEKPYQCSVCGKRFTLQPHLERHQMTHPGEKQPDATKKHPCSDCGKECFSAYELKMHMRKHTGERPHQCSYCEMSFGCKGTLSRHVRRHTGAPTPKPYQCSQCGKRYESPSRLRQHQTVHTGDKPYECSDCGRGFASTEGLRKRQCNHASNHSNQCTLGIPDMASSGSKTMNIKIEDEEQELAINVKEEEIVVFVNADGKKPYRCTSCKNTFVHRSSLARHKQSHTSVAQYSCSECGKEFSQSWTFKIHMQQHTGENPYHCCRCDKSFSASPLLKRHQRVHTKVKPYPCSLCRNKLSSANQSCLHAGEGPVASLSQAPGQGSQQQVSAVVEESVVLDVKEEEEDPAFGE</sequence>
<evidence type="ECO:0000256" key="8">
    <source>
        <dbReference type="ARBA" id="ARBA00023125"/>
    </source>
</evidence>
<keyword evidence="9" id="KW-0804">Transcription</keyword>
<evidence type="ECO:0000256" key="4">
    <source>
        <dbReference type="ARBA" id="ARBA00022737"/>
    </source>
</evidence>
<evidence type="ECO:0000256" key="6">
    <source>
        <dbReference type="ARBA" id="ARBA00022833"/>
    </source>
</evidence>
<feature type="region of interest" description="Disordered" evidence="12">
    <location>
        <begin position="9"/>
        <end position="49"/>
    </location>
</feature>
<dbReference type="SUPFAM" id="SSF57667">
    <property type="entry name" value="beta-beta-alpha zinc fingers"/>
    <property type="match status" value="6"/>
</dbReference>
<feature type="domain" description="C2H2-type" evidence="13">
    <location>
        <begin position="224"/>
        <end position="251"/>
    </location>
</feature>
<feature type="compositionally biased region" description="Polar residues" evidence="12">
    <location>
        <begin position="77"/>
        <end position="86"/>
    </location>
</feature>
<keyword evidence="4" id="KW-0677">Repeat</keyword>
<feature type="domain" description="C2H2-type" evidence="13">
    <location>
        <begin position="388"/>
        <end position="415"/>
    </location>
</feature>
<protein>
    <recommendedName>
        <fullName evidence="13">C2H2-type domain-containing protein</fullName>
    </recommendedName>
</protein>
<proteinExistence type="inferred from homology"/>
<dbReference type="Proteomes" id="UP000694395">
    <property type="component" value="Chromosome 17"/>
</dbReference>
<reference evidence="14" key="2">
    <citation type="submission" date="2025-08" db="UniProtKB">
        <authorList>
            <consortium name="Ensembl"/>
        </authorList>
    </citation>
    <scope>IDENTIFICATION</scope>
</reference>
<evidence type="ECO:0000256" key="2">
    <source>
        <dbReference type="ARBA" id="ARBA00006991"/>
    </source>
</evidence>
<evidence type="ECO:0000313" key="15">
    <source>
        <dbReference type="Proteomes" id="UP000694395"/>
    </source>
</evidence>
<feature type="region of interest" description="Disordered" evidence="12">
    <location>
        <begin position="64"/>
        <end position="101"/>
    </location>
</feature>
<feature type="domain" description="C2H2-type" evidence="13">
    <location>
        <begin position="162"/>
        <end position="189"/>
    </location>
</feature>
<keyword evidence="8" id="KW-0238">DNA-binding</keyword>
<feature type="compositionally biased region" description="Acidic residues" evidence="12">
    <location>
        <begin position="11"/>
        <end position="22"/>
    </location>
</feature>
<dbReference type="PROSITE" id="PS00028">
    <property type="entry name" value="ZINC_FINGER_C2H2_1"/>
    <property type="match status" value="8"/>
</dbReference>
<feature type="domain" description="C2H2-type" evidence="13">
    <location>
        <begin position="134"/>
        <end position="161"/>
    </location>
</feature>
<feature type="domain" description="C2H2-type" evidence="13">
    <location>
        <begin position="360"/>
        <end position="387"/>
    </location>
</feature>
<keyword evidence="6" id="KW-0862">Zinc</keyword>
<evidence type="ECO:0000259" key="13">
    <source>
        <dbReference type="PROSITE" id="PS50157"/>
    </source>
</evidence>